<dbReference type="EMBL" id="CAJOBZ010000068">
    <property type="protein sequence ID" value="CAF4944234.1"/>
    <property type="molecule type" value="Genomic_DNA"/>
</dbReference>
<reference evidence="2" key="1">
    <citation type="submission" date="2021-02" db="EMBL/GenBank/DDBJ databases">
        <authorList>
            <person name="Steward A R."/>
        </authorList>
    </citation>
    <scope>NUCLEOTIDE SEQUENCE</scope>
</reference>
<gene>
    <name evidence="2" type="ORF">PMACD_LOCUS15019</name>
</gene>
<organism evidence="2 3">
    <name type="scientific">Pieris macdunnoughi</name>
    <dbReference type="NCBI Taxonomy" id="345717"/>
    <lineage>
        <taxon>Eukaryota</taxon>
        <taxon>Metazoa</taxon>
        <taxon>Ecdysozoa</taxon>
        <taxon>Arthropoda</taxon>
        <taxon>Hexapoda</taxon>
        <taxon>Insecta</taxon>
        <taxon>Pterygota</taxon>
        <taxon>Neoptera</taxon>
        <taxon>Endopterygota</taxon>
        <taxon>Lepidoptera</taxon>
        <taxon>Glossata</taxon>
        <taxon>Ditrysia</taxon>
        <taxon>Papilionoidea</taxon>
        <taxon>Pieridae</taxon>
        <taxon>Pierinae</taxon>
        <taxon>Pieris</taxon>
    </lineage>
</organism>
<evidence type="ECO:0008006" key="4">
    <source>
        <dbReference type="Google" id="ProtNLM"/>
    </source>
</evidence>
<dbReference type="Proteomes" id="UP000663880">
    <property type="component" value="Unassembled WGS sequence"/>
</dbReference>
<name>A0A821XJ92_9NEOP</name>
<sequence length="259" mass="29548">MSQATWQLLNDRRELHLKLLETNDELLQADLRQQVRQICKKIYRSSRNDRRLWADSIADHAQIAINTGNMRDLYKATKILAGKRSQRKKPLKSKDGQLIVTSEGQLRRWREYFEETFRPTALSTHGDPQDTSPPPRLLNIDVEPPTRDEVARAVMGLKTGRHQRKASGGLEQGPSYNCVQKRGDLSQCSNWRGISLLLAPSKDFCRIILDRLSGAVEPLLHIEQAGFRPNRSCTDQINTLRDNSQTGIRMAEGDLSYLC</sequence>
<dbReference type="OrthoDB" id="6904242at2759"/>
<evidence type="ECO:0000313" key="2">
    <source>
        <dbReference type="EMBL" id="CAF4944234.1"/>
    </source>
</evidence>
<dbReference type="AlphaFoldDB" id="A0A821XJ92"/>
<evidence type="ECO:0000313" key="3">
    <source>
        <dbReference type="Proteomes" id="UP000663880"/>
    </source>
</evidence>
<protein>
    <recommendedName>
        <fullName evidence="4">Reverse transcriptase domain-containing protein</fullName>
    </recommendedName>
</protein>
<accession>A0A821XJ92</accession>
<comment type="caution">
    <text evidence="2">The sequence shown here is derived from an EMBL/GenBank/DDBJ whole genome shotgun (WGS) entry which is preliminary data.</text>
</comment>
<feature type="region of interest" description="Disordered" evidence="1">
    <location>
        <begin position="120"/>
        <end position="142"/>
    </location>
</feature>
<evidence type="ECO:0000256" key="1">
    <source>
        <dbReference type="SAM" id="MobiDB-lite"/>
    </source>
</evidence>
<proteinExistence type="predicted"/>
<keyword evidence="3" id="KW-1185">Reference proteome</keyword>